<organism evidence="1 2">
    <name type="scientific">Cucurbita argyrosperma subsp. sororia</name>
    <dbReference type="NCBI Taxonomy" id="37648"/>
    <lineage>
        <taxon>Eukaryota</taxon>
        <taxon>Viridiplantae</taxon>
        <taxon>Streptophyta</taxon>
        <taxon>Embryophyta</taxon>
        <taxon>Tracheophyta</taxon>
        <taxon>Spermatophyta</taxon>
        <taxon>Magnoliopsida</taxon>
        <taxon>eudicotyledons</taxon>
        <taxon>Gunneridae</taxon>
        <taxon>Pentapetalae</taxon>
        <taxon>rosids</taxon>
        <taxon>fabids</taxon>
        <taxon>Cucurbitales</taxon>
        <taxon>Cucurbitaceae</taxon>
        <taxon>Cucurbiteae</taxon>
        <taxon>Cucurbita</taxon>
    </lineage>
</organism>
<keyword evidence="2" id="KW-1185">Reference proteome</keyword>
<sequence>MGENYGAAHVSYIWDHWIRNACRIFRRIRVCAKSRRDILMGKWDLVFLHRMPRMLKTAGKSWGARRIQTLALLLPYNAKHNNTRTLFPKSYSANYSVNHRPCAAERAQSATL</sequence>
<gene>
    <name evidence="1" type="ORF">SDJN03_14077</name>
</gene>
<name>A0AAV6N5Q2_9ROSI</name>
<dbReference type="AlphaFoldDB" id="A0AAV6N5Q2"/>
<evidence type="ECO:0000313" key="1">
    <source>
        <dbReference type="EMBL" id="KAG6591731.1"/>
    </source>
</evidence>
<feature type="non-terminal residue" evidence="1">
    <location>
        <position position="1"/>
    </location>
</feature>
<reference evidence="1 2" key="1">
    <citation type="journal article" date="2021" name="Hortic Res">
        <title>The domestication of Cucurbita argyrosperma as revealed by the genome of its wild relative.</title>
        <authorList>
            <person name="Barrera-Redondo J."/>
            <person name="Sanchez-de la Vega G."/>
            <person name="Aguirre-Liguori J.A."/>
            <person name="Castellanos-Morales G."/>
            <person name="Gutierrez-Guerrero Y.T."/>
            <person name="Aguirre-Dugua X."/>
            <person name="Aguirre-Planter E."/>
            <person name="Tenaillon M.I."/>
            <person name="Lira-Saade R."/>
            <person name="Eguiarte L.E."/>
        </authorList>
    </citation>
    <scope>NUCLEOTIDE SEQUENCE [LARGE SCALE GENOMIC DNA]</scope>
    <source>
        <strain evidence="1">JBR-2021</strain>
    </source>
</reference>
<proteinExistence type="predicted"/>
<dbReference type="Proteomes" id="UP000685013">
    <property type="component" value="Chromosome 9"/>
</dbReference>
<evidence type="ECO:0000313" key="2">
    <source>
        <dbReference type="Proteomes" id="UP000685013"/>
    </source>
</evidence>
<accession>A0AAV6N5Q2</accession>
<protein>
    <submittedName>
        <fullName evidence="1">Uncharacterized protein</fullName>
    </submittedName>
</protein>
<dbReference type="EMBL" id="JAGKQH010000009">
    <property type="protein sequence ID" value="KAG6591731.1"/>
    <property type="molecule type" value="Genomic_DNA"/>
</dbReference>
<comment type="caution">
    <text evidence="1">The sequence shown here is derived from an EMBL/GenBank/DDBJ whole genome shotgun (WGS) entry which is preliminary data.</text>
</comment>